<accession>A0A3Q0JI66</accession>
<dbReference type="GO" id="GO:0015074">
    <property type="term" value="P:DNA integration"/>
    <property type="evidence" value="ECO:0007669"/>
    <property type="project" value="InterPro"/>
</dbReference>
<keyword evidence="2" id="KW-1185">Reference proteome</keyword>
<evidence type="ECO:0000313" key="3">
    <source>
        <dbReference type="RefSeq" id="XP_026688102.1"/>
    </source>
</evidence>
<dbReference type="PANTHER" id="PTHR38681">
    <property type="entry name" value="RETROVIRUS-RELATED POL POLYPROTEIN FROM TRANSPOSON 412-LIKE PROTEIN-RELATED"/>
    <property type="match status" value="1"/>
</dbReference>
<dbReference type="KEGG" id="dci:103521784"/>
<name>A0A3Q0JI66_DIACI</name>
<dbReference type="PANTHER" id="PTHR38681:SF1">
    <property type="entry name" value="RETROVIRUS-RELATED POL POLYPROTEIN FROM TRANSPOSON 412-LIKE PROTEIN"/>
    <property type="match status" value="1"/>
</dbReference>
<dbReference type="Gene3D" id="3.30.420.10">
    <property type="entry name" value="Ribonuclease H-like superfamily/Ribonuclease H"/>
    <property type="match status" value="1"/>
</dbReference>
<gene>
    <name evidence="3" type="primary">LOC103521784</name>
</gene>
<dbReference type="PROSITE" id="PS50994">
    <property type="entry name" value="INTEGRASE"/>
    <property type="match status" value="1"/>
</dbReference>
<dbReference type="Proteomes" id="UP000079169">
    <property type="component" value="Unplaced"/>
</dbReference>
<dbReference type="InterPro" id="IPR012337">
    <property type="entry name" value="RNaseH-like_sf"/>
</dbReference>
<dbReference type="AlphaFoldDB" id="A0A3Q0JI66"/>
<reference evidence="3" key="1">
    <citation type="submission" date="2025-08" db="UniProtKB">
        <authorList>
            <consortium name="RefSeq"/>
        </authorList>
    </citation>
    <scope>IDENTIFICATION</scope>
</reference>
<dbReference type="RefSeq" id="XP_026688102.1">
    <property type="nucleotide sequence ID" value="XM_026832301.1"/>
</dbReference>
<dbReference type="PaxDb" id="121845-A0A3Q0JI66"/>
<dbReference type="SUPFAM" id="SSF53098">
    <property type="entry name" value="Ribonuclease H-like"/>
    <property type="match status" value="1"/>
</dbReference>
<sequence>MARSHPSRSPRGSTVAKAFYTHWIARFGTPLRITTDQGRQFESSLFKELSTLTGSHHLRTTAYHPAANGMVERLHRQLKAAIKCHHTDRWTDILPTVLLGIRAAWRDDFKASSAELVYGEPLRLPGEFLASKADCTDSDSTTEFVKDIRNHMRQLQPVNGTQHGGEHHFIFKDLHASDRVFVRRDLSKRCLQMP</sequence>
<evidence type="ECO:0000313" key="2">
    <source>
        <dbReference type="Proteomes" id="UP000079169"/>
    </source>
</evidence>
<dbReference type="STRING" id="121845.A0A3Q0JI66"/>
<dbReference type="GO" id="GO:0003676">
    <property type="term" value="F:nucleic acid binding"/>
    <property type="evidence" value="ECO:0007669"/>
    <property type="project" value="InterPro"/>
</dbReference>
<feature type="domain" description="Integrase catalytic" evidence="1">
    <location>
        <begin position="1"/>
        <end position="133"/>
    </location>
</feature>
<proteinExistence type="predicted"/>
<dbReference type="GeneID" id="103521784"/>
<dbReference type="InterPro" id="IPR036397">
    <property type="entry name" value="RNaseH_sf"/>
</dbReference>
<evidence type="ECO:0000259" key="1">
    <source>
        <dbReference type="PROSITE" id="PS50994"/>
    </source>
</evidence>
<protein>
    <submittedName>
        <fullName evidence="3">Uncharacterized protein LOC103521784</fullName>
    </submittedName>
</protein>
<organism evidence="2 3">
    <name type="scientific">Diaphorina citri</name>
    <name type="common">Asian citrus psyllid</name>
    <dbReference type="NCBI Taxonomy" id="121845"/>
    <lineage>
        <taxon>Eukaryota</taxon>
        <taxon>Metazoa</taxon>
        <taxon>Ecdysozoa</taxon>
        <taxon>Arthropoda</taxon>
        <taxon>Hexapoda</taxon>
        <taxon>Insecta</taxon>
        <taxon>Pterygota</taxon>
        <taxon>Neoptera</taxon>
        <taxon>Paraneoptera</taxon>
        <taxon>Hemiptera</taxon>
        <taxon>Sternorrhyncha</taxon>
        <taxon>Psylloidea</taxon>
        <taxon>Psyllidae</taxon>
        <taxon>Diaphorininae</taxon>
        <taxon>Diaphorina</taxon>
    </lineage>
</organism>
<dbReference type="InterPro" id="IPR001584">
    <property type="entry name" value="Integrase_cat-core"/>
</dbReference>